<gene>
    <name evidence="1" type="ORF">METZ01_LOCUS168384</name>
</gene>
<dbReference type="PROSITE" id="PS51257">
    <property type="entry name" value="PROKAR_LIPOPROTEIN"/>
    <property type="match status" value="1"/>
</dbReference>
<sequence length="89" mass="9851">MHKLAQYLLIPVFFSFIISCNNDDPEKVEEDYQLVAGDTTAIIFAGDTLWIPPKPVCHNGSGGWSLADFNGALNGGDYHVILLTWFASY</sequence>
<protein>
    <submittedName>
        <fullName evidence="1">Uncharacterized protein</fullName>
    </submittedName>
</protein>
<dbReference type="AlphaFoldDB" id="A0A382BNX0"/>
<accession>A0A382BNX0</accession>
<name>A0A382BNX0_9ZZZZ</name>
<organism evidence="1">
    <name type="scientific">marine metagenome</name>
    <dbReference type="NCBI Taxonomy" id="408172"/>
    <lineage>
        <taxon>unclassified sequences</taxon>
        <taxon>metagenomes</taxon>
        <taxon>ecological metagenomes</taxon>
    </lineage>
</organism>
<dbReference type="EMBL" id="UINC01030704">
    <property type="protein sequence ID" value="SVB15530.1"/>
    <property type="molecule type" value="Genomic_DNA"/>
</dbReference>
<proteinExistence type="predicted"/>
<reference evidence="1" key="1">
    <citation type="submission" date="2018-05" db="EMBL/GenBank/DDBJ databases">
        <authorList>
            <person name="Lanie J.A."/>
            <person name="Ng W.-L."/>
            <person name="Kazmierczak K.M."/>
            <person name="Andrzejewski T.M."/>
            <person name="Davidsen T.M."/>
            <person name="Wayne K.J."/>
            <person name="Tettelin H."/>
            <person name="Glass J.I."/>
            <person name="Rusch D."/>
            <person name="Podicherti R."/>
            <person name="Tsui H.-C.T."/>
            <person name="Winkler M.E."/>
        </authorList>
    </citation>
    <scope>NUCLEOTIDE SEQUENCE</scope>
</reference>
<evidence type="ECO:0000313" key="1">
    <source>
        <dbReference type="EMBL" id="SVB15530.1"/>
    </source>
</evidence>